<sequence length="289" mass="34003">MVHVNAKTLHLHYELEKGGYRGFDRRHFPEKQRTTINDANVRFRRRTQICSAPASRNIDEQWRPHGRHIEPVYTNFGPDWQSRVHYTAPPEHPDGKPTLPVAFIERNIRFTRPHPQNWQRSMNEWIYVTDESVDHNPAKRNLFADIHLRSIEDLGNQDMHMSQIGRKKLVFDRRNGIPKRSEGDKTYQIVEESPGFHKIGTTLPVVEFGRKKTEHVFVKAVVPMTNETVHVIDEKEFAEKLKKQEQENIIDEVAQLDNWKPAPRVSSAFKVLDLDPTDKRNGRYRPRIR</sequence>
<dbReference type="AlphaFoldDB" id="A0A813V1V3"/>
<dbReference type="Proteomes" id="UP000663828">
    <property type="component" value="Unassembled WGS sequence"/>
</dbReference>
<evidence type="ECO:0000313" key="4">
    <source>
        <dbReference type="Proteomes" id="UP000663852"/>
    </source>
</evidence>
<dbReference type="EMBL" id="CAJNOR010003446">
    <property type="protein sequence ID" value="CAF1414834.1"/>
    <property type="molecule type" value="Genomic_DNA"/>
</dbReference>
<dbReference type="Pfam" id="PF15160">
    <property type="entry name" value="SASRP1"/>
    <property type="match status" value="1"/>
</dbReference>
<dbReference type="EMBL" id="CAJNOJ010000018">
    <property type="protein sequence ID" value="CAF0831570.1"/>
    <property type="molecule type" value="Genomic_DNA"/>
</dbReference>
<evidence type="ECO:0000313" key="3">
    <source>
        <dbReference type="Proteomes" id="UP000663828"/>
    </source>
</evidence>
<dbReference type="PANTHER" id="PTHR35845:SF1">
    <property type="entry name" value="SPERMATOGENESIS-ASSOCIATED SERINE-RICH PROTEIN 1"/>
    <property type="match status" value="1"/>
</dbReference>
<organism evidence="1 4">
    <name type="scientific">Adineta ricciae</name>
    <name type="common">Rotifer</name>
    <dbReference type="NCBI Taxonomy" id="249248"/>
    <lineage>
        <taxon>Eukaryota</taxon>
        <taxon>Metazoa</taxon>
        <taxon>Spiralia</taxon>
        <taxon>Gnathifera</taxon>
        <taxon>Rotifera</taxon>
        <taxon>Eurotatoria</taxon>
        <taxon>Bdelloidea</taxon>
        <taxon>Adinetida</taxon>
        <taxon>Adinetidae</taxon>
        <taxon>Adineta</taxon>
    </lineage>
</organism>
<dbReference type="Proteomes" id="UP000663852">
    <property type="component" value="Unassembled WGS sequence"/>
</dbReference>
<reference evidence="1" key="1">
    <citation type="submission" date="2021-02" db="EMBL/GenBank/DDBJ databases">
        <authorList>
            <person name="Nowell W R."/>
        </authorList>
    </citation>
    <scope>NUCLEOTIDE SEQUENCE</scope>
</reference>
<name>A0A813V1V3_ADIRI</name>
<evidence type="ECO:0000313" key="2">
    <source>
        <dbReference type="EMBL" id="CAF1414834.1"/>
    </source>
</evidence>
<keyword evidence="3" id="KW-1185">Reference proteome</keyword>
<proteinExistence type="predicted"/>
<accession>A0A813V1V3</accession>
<gene>
    <name evidence="1" type="ORF">EDS130_LOCUS6366</name>
    <name evidence="2" type="ORF">XAT740_LOCUS34878</name>
</gene>
<comment type="caution">
    <text evidence="1">The sequence shown here is derived from an EMBL/GenBank/DDBJ whole genome shotgun (WGS) entry which is preliminary data.</text>
</comment>
<dbReference type="PANTHER" id="PTHR35845">
    <property type="entry name" value="SPERMATOGENESIS-ASSOCIATED SERINE-RICH PROTEIN 1"/>
    <property type="match status" value="1"/>
</dbReference>
<protein>
    <submittedName>
        <fullName evidence="1">Uncharacterized protein</fullName>
    </submittedName>
</protein>
<evidence type="ECO:0000313" key="1">
    <source>
        <dbReference type="EMBL" id="CAF0831570.1"/>
    </source>
</evidence>
<dbReference type="InterPro" id="IPR029165">
    <property type="entry name" value="SASRP1"/>
</dbReference>
<dbReference type="OrthoDB" id="186791at2759"/>